<dbReference type="AlphaFoldDB" id="A0A212F164"/>
<protein>
    <submittedName>
        <fullName evidence="1">Uncharacterized protein</fullName>
    </submittedName>
</protein>
<sequence length="54" mass="6034">MAPKQGPRYCGIQYGRGTLAPVQIFVTIATMSPRHHPSGHKRFVNRVTLVITLM</sequence>
<accession>A0A212F164</accession>
<proteinExistence type="predicted"/>
<keyword evidence="2" id="KW-1185">Reference proteome</keyword>
<dbReference type="KEGG" id="dpl:KGM_210719"/>
<comment type="caution">
    <text evidence="1">The sequence shown here is derived from an EMBL/GenBank/DDBJ whole genome shotgun (WGS) entry which is preliminary data.</text>
</comment>
<dbReference type="InParanoid" id="A0A212F164"/>
<evidence type="ECO:0000313" key="2">
    <source>
        <dbReference type="Proteomes" id="UP000007151"/>
    </source>
</evidence>
<organism evidence="1 2">
    <name type="scientific">Danaus plexippus plexippus</name>
    <dbReference type="NCBI Taxonomy" id="278856"/>
    <lineage>
        <taxon>Eukaryota</taxon>
        <taxon>Metazoa</taxon>
        <taxon>Ecdysozoa</taxon>
        <taxon>Arthropoda</taxon>
        <taxon>Hexapoda</taxon>
        <taxon>Insecta</taxon>
        <taxon>Pterygota</taxon>
        <taxon>Neoptera</taxon>
        <taxon>Endopterygota</taxon>
        <taxon>Lepidoptera</taxon>
        <taxon>Glossata</taxon>
        <taxon>Ditrysia</taxon>
        <taxon>Papilionoidea</taxon>
        <taxon>Nymphalidae</taxon>
        <taxon>Danainae</taxon>
        <taxon>Danaini</taxon>
        <taxon>Danaina</taxon>
        <taxon>Danaus</taxon>
        <taxon>Danaus</taxon>
    </lineage>
</organism>
<dbReference type="EMBL" id="AGBW02010943">
    <property type="protein sequence ID" value="OWR47485.1"/>
    <property type="molecule type" value="Genomic_DNA"/>
</dbReference>
<reference evidence="1 2" key="1">
    <citation type="journal article" date="2011" name="Cell">
        <title>The monarch butterfly genome yields insights into long-distance migration.</title>
        <authorList>
            <person name="Zhan S."/>
            <person name="Merlin C."/>
            <person name="Boore J.L."/>
            <person name="Reppert S.M."/>
        </authorList>
    </citation>
    <scope>NUCLEOTIDE SEQUENCE [LARGE SCALE GENOMIC DNA]</scope>
    <source>
        <strain evidence="1">F-2</strain>
    </source>
</reference>
<gene>
    <name evidence="1" type="ORF">KGM_210719</name>
</gene>
<name>A0A212F164_DANPL</name>
<evidence type="ECO:0000313" key="1">
    <source>
        <dbReference type="EMBL" id="OWR47485.1"/>
    </source>
</evidence>
<dbReference type="Proteomes" id="UP000007151">
    <property type="component" value="Unassembled WGS sequence"/>
</dbReference>